<organism evidence="3 4">
    <name type="scientific">Bionectria ochroleuca</name>
    <name type="common">Gliocladium roseum</name>
    <dbReference type="NCBI Taxonomy" id="29856"/>
    <lineage>
        <taxon>Eukaryota</taxon>
        <taxon>Fungi</taxon>
        <taxon>Dikarya</taxon>
        <taxon>Ascomycota</taxon>
        <taxon>Pezizomycotina</taxon>
        <taxon>Sordariomycetes</taxon>
        <taxon>Hypocreomycetidae</taxon>
        <taxon>Hypocreales</taxon>
        <taxon>Bionectriaceae</taxon>
        <taxon>Clonostachys</taxon>
    </lineage>
</organism>
<dbReference type="EMBL" id="CABFNS010000861">
    <property type="protein sequence ID" value="VUC33273.1"/>
    <property type="molecule type" value="Genomic_DNA"/>
</dbReference>
<sequence length="540" mass="59636">MIAHRETTQLEATSHNRKRQHADEPSTHNKSPSTGRKRQRNDKSSLQDSCPESEPSWQYPPIFWDRLSKIPLIHGAVEEFERRTYSRPSFASPPTLPSQSLTSTASGELARFSRHGGPDLQHLRGYRPATSRCPSVGAMSSSSQHRPTNAINSKTLPTLDTTPTQKSTNPYHRAFEQHLTDHQVRRLEYASQTLELEDVRTALVRRRASLSPSRFSATSFGKFQETDGRAKGESEVLATVIPSILGSQQSNHFSAMNTAFGNLKPLTDGTIVAAKPDIYDGAYPEDLDRSIRDEIAGYIIPSTAEDNPMAPNFFMEVKGPKGTVEVAQRQARYDGAIGSRAMHSLQNYNKEESYGRKPSVFSSVYQGGTLQLFAHHMTAPTTPEGRPEYHMIQLDTWGMTGNIDTFRRGATAVRNVRDLAKRYRDRFIQEANARGSQASKTAAQADAMGPHEDEFSAPHNSVDPGQCSPSQDADDNGSRKHIDGDDGERTSTVPNRLQTENGSQGTSRNPVASGDDPSMSITSISMPTPSAGPRRFKPLR</sequence>
<feature type="compositionally biased region" description="Polar residues" evidence="1">
    <location>
        <begin position="138"/>
        <end position="169"/>
    </location>
</feature>
<comment type="caution">
    <text evidence="3">The sequence shown here is derived from an EMBL/GenBank/DDBJ whole genome shotgun (WGS) entry which is preliminary data.</text>
</comment>
<proteinExistence type="predicted"/>
<feature type="compositionally biased region" description="Polar residues" evidence="1">
    <location>
        <begin position="519"/>
        <end position="528"/>
    </location>
</feature>
<name>A0ABY6UPZ1_BIOOC</name>
<evidence type="ECO:0000313" key="3">
    <source>
        <dbReference type="EMBL" id="VUC33273.1"/>
    </source>
</evidence>
<evidence type="ECO:0000259" key="2">
    <source>
        <dbReference type="Pfam" id="PF25545"/>
    </source>
</evidence>
<dbReference type="InterPro" id="IPR057684">
    <property type="entry name" value="DUF7924"/>
</dbReference>
<dbReference type="Pfam" id="PF25545">
    <property type="entry name" value="DUF7924"/>
    <property type="match status" value="1"/>
</dbReference>
<feature type="compositionally biased region" description="Basic and acidic residues" evidence="1">
    <location>
        <begin position="476"/>
        <end position="489"/>
    </location>
</feature>
<accession>A0ABY6UPZ1</accession>
<feature type="compositionally biased region" description="Low complexity" evidence="1">
    <location>
        <begin position="97"/>
        <end position="106"/>
    </location>
</feature>
<feature type="region of interest" description="Disordered" evidence="1">
    <location>
        <begin position="430"/>
        <end position="540"/>
    </location>
</feature>
<feature type="domain" description="DUF7924" evidence="2">
    <location>
        <begin position="272"/>
        <end position="420"/>
    </location>
</feature>
<evidence type="ECO:0000313" key="4">
    <source>
        <dbReference type="Proteomes" id="UP000766486"/>
    </source>
</evidence>
<dbReference type="Proteomes" id="UP000766486">
    <property type="component" value="Unassembled WGS sequence"/>
</dbReference>
<feature type="compositionally biased region" description="Polar residues" evidence="1">
    <location>
        <begin position="490"/>
        <end position="510"/>
    </location>
</feature>
<gene>
    <name evidence="3" type="ORF">CLO192961_LOCUS345504</name>
</gene>
<protein>
    <recommendedName>
        <fullName evidence="2">DUF7924 domain-containing protein</fullName>
    </recommendedName>
</protein>
<keyword evidence="4" id="KW-1185">Reference proteome</keyword>
<feature type="region of interest" description="Disordered" evidence="1">
    <location>
        <begin position="1"/>
        <end position="55"/>
    </location>
</feature>
<feature type="region of interest" description="Disordered" evidence="1">
    <location>
        <begin position="85"/>
        <end position="169"/>
    </location>
</feature>
<evidence type="ECO:0000256" key="1">
    <source>
        <dbReference type="SAM" id="MobiDB-lite"/>
    </source>
</evidence>
<reference evidence="3 4" key="1">
    <citation type="submission" date="2019-06" db="EMBL/GenBank/DDBJ databases">
        <authorList>
            <person name="Broberg M."/>
        </authorList>
    </citation>
    <scope>NUCLEOTIDE SEQUENCE [LARGE SCALE GENOMIC DNA]</scope>
</reference>